<dbReference type="KEGG" id="stac:ABII15_03080"/>
<reference evidence="2" key="1">
    <citation type="submission" date="2024-06" db="EMBL/GenBank/DDBJ databases">
        <title>Streptomyces sp. strain HUAS MG91 genome sequences.</title>
        <authorList>
            <person name="Mo P."/>
        </authorList>
    </citation>
    <scope>NUCLEOTIDE SEQUENCE</scope>
    <source>
        <strain evidence="2">HUAS MG91</strain>
    </source>
</reference>
<feature type="region of interest" description="Disordered" evidence="1">
    <location>
        <begin position="45"/>
        <end position="64"/>
    </location>
</feature>
<dbReference type="RefSeq" id="WP_353940690.1">
    <property type="nucleotide sequence ID" value="NZ_CP159534.1"/>
</dbReference>
<name>A0AAU8ILD3_9ACTN</name>
<dbReference type="AlphaFoldDB" id="A0AAU8ILD3"/>
<evidence type="ECO:0000313" key="2">
    <source>
        <dbReference type="EMBL" id="XCJ69008.1"/>
    </source>
</evidence>
<proteinExistence type="predicted"/>
<dbReference type="EMBL" id="CP159534">
    <property type="protein sequence ID" value="XCJ69008.1"/>
    <property type="molecule type" value="Genomic_DNA"/>
</dbReference>
<protein>
    <submittedName>
        <fullName evidence="2">Uncharacterized protein</fullName>
    </submittedName>
</protein>
<accession>A0AAU8ILD3</accession>
<gene>
    <name evidence="2" type="ORF">ABII15_03080</name>
</gene>
<evidence type="ECO:0000256" key="1">
    <source>
        <dbReference type="SAM" id="MobiDB-lite"/>
    </source>
</evidence>
<organism evidence="2">
    <name type="scientific">Streptomyces tabacisoli</name>
    <dbReference type="NCBI Taxonomy" id="3156398"/>
    <lineage>
        <taxon>Bacteria</taxon>
        <taxon>Bacillati</taxon>
        <taxon>Actinomycetota</taxon>
        <taxon>Actinomycetes</taxon>
        <taxon>Kitasatosporales</taxon>
        <taxon>Streptomycetaceae</taxon>
        <taxon>Streptomyces</taxon>
    </lineage>
</organism>
<sequence length="64" mass="7001">MAAGSAAEQITLDRGRVMRLRAEQAVDRTNRRFGHGGVAPAVHRRLLEHRTERPSPARAGVCSP</sequence>